<evidence type="ECO:0000256" key="1">
    <source>
        <dbReference type="ARBA" id="ARBA00006484"/>
    </source>
</evidence>
<dbReference type="Gene3D" id="3.40.50.720">
    <property type="entry name" value="NAD(P)-binding Rossmann-like Domain"/>
    <property type="match status" value="1"/>
</dbReference>
<dbReference type="EMBL" id="SNZR01000014">
    <property type="protein sequence ID" value="TDR88931.1"/>
    <property type="molecule type" value="Genomic_DNA"/>
</dbReference>
<dbReference type="Proteomes" id="UP000295122">
    <property type="component" value="Unassembled WGS sequence"/>
</dbReference>
<reference evidence="2 3" key="1">
    <citation type="submission" date="2019-03" db="EMBL/GenBank/DDBJ databases">
        <title>Genomic Encyclopedia of Type Strains, Phase IV (KMG-IV): sequencing the most valuable type-strain genomes for metagenomic binning, comparative biology and taxonomic classification.</title>
        <authorList>
            <person name="Goeker M."/>
        </authorList>
    </citation>
    <scope>NUCLEOTIDE SEQUENCE [LARGE SCALE GENOMIC DNA]</scope>
    <source>
        <strain evidence="2 3">DSM 25903</strain>
    </source>
</reference>
<dbReference type="Pfam" id="PF13561">
    <property type="entry name" value="adh_short_C2"/>
    <property type="match status" value="1"/>
</dbReference>
<dbReference type="PRINTS" id="PR00080">
    <property type="entry name" value="SDRFAMILY"/>
</dbReference>
<sequence>MTKETAPSRVIVTGAASGIGAEIAALMAQRGHAVVLADRAIEAAEAIASRLRDDGALATAHALDVGDPEAIAGLFRSLSDDGNGPASGLVNCAGTNVRAAAIDVTTADWQRILDVNVRGTMLTSQAFARALIAAGRGGAIVNVASMLSQFGAPNLASYTASKGGVGLLTKTLAVEWAPLGIRVNAVSPGYVQTGLTTKIFAVKPYRDAIERRTPMGRLGVPGDIAPVVAFLLSDDARFVTGQNIPVDGGITAGDPSLGPPSDVEIARYAALGQAD</sequence>
<dbReference type="PANTHER" id="PTHR42760">
    <property type="entry name" value="SHORT-CHAIN DEHYDROGENASES/REDUCTASES FAMILY MEMBER"/>
    <property type="match status" value="1"/>
</dbReference>
<evidence type="ECO:0000313" key="2">
    <source>
        <dbReference type="EMBL" id="TDR88931.1"/>
    </source>
</evidence>
<comment type="similarity">
    <text evidence="1">Belongs to the short-chain dehydrogenases/reductases (SDR) family.</text>
</comment>
<evidence type="ECO:0000313" key="3">
    <source>
        <dbReference type="Proteomes" id="UP000295122"/>
    </source>
</evidence>
<organism evidence="2 3">
    <name type="scientific">Enterovirga rhinocerotis</name>
    <dbReference type="NCBI Taxonomy" id="1339210"/>
    <lineage>
        <taxon>Bacteria</taxon>
        <taxon>Pseudomonadati</taxon>
        <taxon>Pseudomonadota</taxon>
        <taxon>Alphaproteobacteria</taxon>
        <taxon>Hyphomicrobiales</taxon>
        <taxon>Methylobacteriaceae</taxon>
        <taxon>Enterovirga</taxon>
    </lineage>
</organism>
<dbReference type="CDD" id="cd05233">
    <property type="entry name" value="SDR_c"/>
    <property type="match status" value="1"/>
</dbReference>
<accession>A0A4R7BTV2</accession>
<comment type="caution">
    <text evidence="2">The sequence shown here is derived from an EMBL/GenBank/DDBJ whole genome shotgun (WGS) entry which is preliminary data.</text>
</comment>
<gene>
    <name evidence="2" type="ORF">EV668_3416</name>
</gene>
<dbReference type="PRINTS" id="PR00081">
    <property type="entry name" value="GDHRDH"/>
</dbReference>
<dbReference type="InterPro" id="IPR002347">
    <property type="entry name" value="SDR_fam"/>
</dbReference>
<proteinExistence type="inferred from homology"/>
<dbReference type="InterPro" id="IPR020904">
    <property type="entry name" value="Sc_DH/Rdtase_CS"/>
</dbReference>
<dbReference type="SUPFAM" id="SSF51735">
    <property type="entry name" value="NAD(P)-binding Rossmann-fold domains"/>
    <property type="match status" value="1"/>
</dbReference>
<dbReference type="AlphaFoldDB" id="A0A4R7BTV2"/>
<dbReference type="FunFam" id="3.40.50.720:FF:000084">
    <property type="entry name" value="Short-chain dehydrogenase reductase"/>
    <property type="match status" value="1"/>
</dbReference>
<keyword evidence="3" id="KW-1185">Reference proteome</keyword>
<protein>
    <submittedName>
        <fullName evidence="2">NAD(P)-dependent dehydrogenase (Short-subunit alcohol dehydrogenase family)</fullName>
    </submittedName>
</protein>
<dbReference type="GO" id="GO:0016616">
    <property type="term" value="F:oxidoreductase activity, acting on the CH-OH group of donors, NAD or NADP as acceptor"/>
    <property type="evidence" value="ECO:0007669"/>
    <property type="project" value="TreeGrafter"/>
</dbReference>
<dbReference type="RefSeq" id="WP_166652523.1">
    <property type="nucleotide sequence ID" value="NZ_SNZR01000014.1"/>
</dbReference>
<dbReference type="InterPro" id="IPR036291">
    <property type="entry name" value="NAD(P)-bd_dom_sf"/>
</dbReference>
<dbReference type="PROSITE" id="PS00061">
    <property type="entry name" value="ADH_SHORT"/>
    <property type="match status" value="1"/>
</dbReference>
<name>A0A4R7BTV2_9HYPH</name>